<dbReference type="OrthoDB" id="9786064at2"/>
<evidence type="ECO:0000256" key="1">
    <source>
        <dbReference type="SAM" id="Phobius"/>
    </source>
</evidence>
<feature type="transmembrane region" description="Helical" evidence="1">
    <location>
        <begin position="131"/>
        <end position="150"/>
    </location>
</feature>
<protein>
    <recommendedName>
        <fullName evidence="4">PAP2 superfamily protein</fullName>
    </recommendedName>
</protein>
<feature type="transmembrane region" description="Helical" evidence="1">
    <location>
        <begin position="181"/>
        <end position="200"/>
    </location>
</feature>
<sequence>MKFILRSFSYLMHPLFMPLLGVIIYFAITPKFIPKSFMYAKIFAISILTLIVPILFYFLLESINLVSSKELSDVKERRIPLLCQIGITIIIVTVIINGYEFPELYLFFLGILIASGLALIFSLFKYKASLHMVGVSGVLSFIIALSMVYTTNYLEIISLLIIAIGCTAASRLQFKAHSMHELIVGILVGGLPQLLVFYFYNI</sequence>
<name>A0A4Q0PD68_9FLAO</name>
<keyword evidence="1" id="KW-1133">Transmembrane helix</keyword>
<feature type="transmembrane region" description="Helical" evidence="1">
    <location>
        <begin position="40"/>
        <end position="60"/>
    </location>
</feature>
<dbReference type="Proteomes" id="UP000289238">
    <property type="component" value="Unassembled WGS sequence"/>
</dbReference>
<reference evidence="2 3" key="1">
    <citation type="submission" date="2018-07" db="EMBL/GenBank/DDBJ databases">
        <title>Leeuwenhoekiella genomics.</title>
        <authorList>
            <person name="Tahon G."/>
            <person name="Willems A."/>
        </authorList>
    </citation>
    <scope>NUCLEOTIDE SEQUENCE [LARGE SCALE GENOMIC DNA]</scope>
    <source>
        <strain evidence="2 3">LMG 22550</strain>
    </source>
</reference>
<comment type="caution">
    <text evidence="2">The sequence shown here is derived from an EMBL/GenBank/DDBJ whole genome shotgun (WGS) entry which is preliminary data.</text>
</comment>
<accession>A0A4Q0PD68</accession>
<proteinExistence type="predicted"/>
<keyword evidence="1" id="KW-0812">Transmembrane</keyword>
<organism evidence="2 3">
    <name type="scientific">Leeuwenhoekiella aequorea</name>
    <dbReference type="NCBI Taxonomy" id="283736"/>
    <lineage>
        <taxon>Bacteria</taxon>
        <taxon>Pseudomonadati</taxon>
        <taxon>Bacteroidota</taxon>
        <taxon>Flavobacteriia</taxon>
        <taxon>Flavobacteriales</taxon>
        <taxon>Flavobacteriaceae</taxon>
        <taxon>Leeuwenhoekiella</taxon>
    </lineage>
</organism>
<evidence type="ECO:0008006" key="4">
    <source>
        <dbReference type="Google" id="ProtNLM"/>
    </source>
</evidence>
<evidence type="ECO:0000313" key="3">
    <source>
        <dbReference type="Proteomes" id="UP000289238"/>
    </source>
</evidence>
<keyword evidence="3" id="KW-1185">Reference proteome</keyword>
<feature type="transmembrane region" description="Helical" evidence="1">
    <location>
        <begin position="105"/>
        <end position="124"/>
    </location>
</feature>
<dbReference type="RefSeq" id="WP_128756358.1">
    <property type="nucleotide sequence ID" value="NZ_QOVM01000001.1"/>
</dbReference>
<dbReference type="EMBL" id="QOVM01000001">
    <property type="protein sequence ID" value="RXG24631.1"/>
    <property type="molecule type" value="Genomic_DNA"/>
</dbReference>
<feature type="transmembrane region" description="Helical" evidence="1">
    <location>
        <begin position="81"/>
        <end position="99"/>
    </location>
</feature>
<evidence type="ECO:0000313" key="2">
    <source>
        <dbReference type="EMBL" id="RXG24631.1"/>
    </source>
</evidence>
<keyword evidence="1" id="KW-0472">Membrane</keyword>
<gene>
    <name evidence="2" type="ORF">DSM00_421</name>
</gene>
<dbReference type="AlphaFoldDB" id="A0A4Q0PD68"/>
<feature type="transmembrane region" description="Helical" evidence="1">
    <location>
        <begin position="7"/>
        <end position="28"/>
    </location>
</feature>